<dbReference type="GO" id="GO:0004792">
    <property type="term" value="F:thiosulfate-cyanide sulfurtransferase activity"/>
    <property type="evidence" value="ECO:0007669"/>
    <property type="project" value="InterPro"/>
</dbReference>
<organism evidence="4 5">
    <name type="scientific">Usitatibacter palustris</name>
    <dbReference type="NCBI Taxonomy" id="2732487"/>
    <lineage>
        <taxon>Bacteria</taxon>
        <taxon>Pseudomonadati</taxon>
        <taxon>Pseudomonadota</taxon>
        <taxon>Betaproteobacteria</taxon>
        <taxon>Nitrosomonadales</taxon>
        <taxon>Usitatibacteraceae</taxon>
        <taxon>Usitatibacter</taxon>
    </lineage>
</organism>
<evidence type="ECO:0000259" key="3">
    <source>
        <dbReference type="PROSITE" id="PS50206"/>
    </source>
</evidence>
<protein>
    <recommendedName>
        <fullName evidence="3">Rhodanese domain-containing protein</fullName>
    </recommendedName>
</protein>
<dbReference type="PANTHER" id="PTHR43855">
    <property type="entry name" value="THIOSULFATE SULFURTRANSFERASE"/>
    <property type="match status" value="1"/>
</dbReference>
<feature type="chain" id="PRO_5026742581" description="Rhodanese domain-containing protein" evidence="2">
    <location>
        <begin position="26"/>
        <end position="546"/>
    </location>
</feature>
<dbReference type="InterPro" id="IPR051126">
    <property type="entry name" value="Thiosulfate_sulfurtransferase"/>
</dbReference>
<accession>A0A6M4HD88</accession>
<evidence type="ECO:0000313" key="5">
    <source>
        <dbReference type="Proteomes" id="UP000503096"/>
    </source>
</evidence>
<name>A0A6M4HD88_9PROT</name>
<feature type="domain" description="Rhodanese" evidence="3">
    <location>
        <begin position="177"/>
        <end position="285"/>
    </location>
</feature>
<feature type="domain" description="Rhodanese" evidence="3">
    <location>
        <begin position="41"/>
        <end position="145"/>
    </location>
</feature>
<dbReference type="Gene3D" id="3.40.250.10">
    <property type="entry name" value="Rhodanese-like domain"/>
    <property type="match status" value="4"/>
</dbReference>
<dbReference type="PANTHER" id="PTHR43855:SF1">
    <property type="entry name" value="THIOSULFATE SULFURTRANSFERASE"/>
    <property type="match status" value="1"/>
</dbReference>
<feature type="signal peptide" evidence="2">
    <location>
        <begin position="1"/>
        <end position="25"/>
    </location>
</feature>
<evidence type="ECO:0000313" key="4">
    <source>
        <dbReference type="EMBL" id="QJR16688.1"/>
    </source>
</evidence>
<dbReference type="InterPro" id="IPR001763">
    <property type="entry name" value="Rhodanese-like_dom"/>
</dbReference>
<dbReference type="InterPro" id="IPR036873">
    <property type="entry name" value="Rhodanese-like_dom_sf"/>
</dbReference>
<feature type="domain" description="Rhodanese" evidence="3">
    <location>
        <begin position="480"/>
        <end position="546"/>
    </location>
</feature>
<dbReference type="SUPFAM" id="SSF52821">
    <property type="entry name" value="Rhodanese/Cell cycle control phosphatase"/>
    <property type="match status" value="4"/>
</dbReference>
<evidence type="ECO:0000256" key="1">
    <source>
        <dbReference type="ARBA" id="ARBA00022737"/>
    </source>
</evidence>
<dbReference type="PROSITE" id="PS51257">
    <property type="entry name" value="PROKAR_LIPOPROTEIN"/>
    <property type="match status" value="1"/>
</dbReference>
<dbReference type="EMBL" id="CP053073">
    <property type="protein sequence ID" value="QJR16688.1"/>
    <property type="molecule type" value="Genomic_DNA"/>
</dbReference>
<dbReference type="InParanoid" id="A0A6M4HD88"/>
<dbReference type="InterPro" id="IPR001307">
    <property type="entry name" value="Thiosulphate_STrfase_CS"/>
</dbReference>
<dbReference type="CDD" id="cd01448">
    <property type="entry name" value="TST_Repeat_1"/>
    <property type="match status" value="1"/>
</dbReference>
<evidence type="ECO:0000256" key="2">
    <source>
        <dbReference type="SAM" id="SignalP"/>
    </source>
</evidence>
<keyword evidence="1" id="KW-0677">Repeat</keyword>
<dbReference type="CDD" id="cd00158">
    <property type="entry name" value="RHOD"/>
    <property type="match status" value="1"/>
</dbReference>
<feature type="domain" description="Rhodanese" evidence="3">
    <location>
        <begin position="317"/>
        <end position="419"/>
    </location>
</feature>
<proteinExistence type="predicted"/>
<reference evidence="4 5" key="1">
    <citation type="submission" date="2020-04" db="EMBL/GenBank/DDBJ databases">
        <title>Usitatibacter rugosus gen. nov., sp. nov. and Usitatibacter palustris sp. nov., novel members of Usitatibacteraceae fam. nov. within the order Nitrosomonadales isolated from soil.</title>
        <authorList>
            <person name="Huber K.J."/>
            <person name="Neumann-Schaal M."/>
            <person name="Geppert A."/>
            <person name="Luckner M."/>
            <person name="Wanner G."/>
            <person name="Overmann J."/>
        </authorList>
    </citation>
    <scope>NUCLEOTIDE SEQUENCE [LARGE SCALE GENOMIC DNA]</scope>
    <source>
        <strain evidence="4 5">Swamp67</strain>
    </source>
</reference>
<dbReference type="AlphaFoldDB" id="A0A6M4HD88"/>
<dbReference type="Pfam" id="PF00581">
    <property type="entry name" value="Rhodanese"/>
    <property type="match status" value="3"/>
</dbReference>
<dbReference type="RefSeq" id="WP_171165012.1">
    <property type="nucleotide sequence ID" value="NZ_CP053073.1"/>
</dbReference>
<dbReference type="PROSITE" id="PS00380">
    <property type="entry name" value="RHODANESE_1"/>
    <property type="match status" value="1"/>
</dbReference>
<gene>
    <name evidence="4" type="ORF">DSM104440_03524</name>
</gene>
<sequence length="546" mass="58449">MKAIASKALYSFLCFLLTSCAALHAAAGPLASVEWLQKNLGREDVLVIDTSAGRVYAAKHVPGAVNVDIMGVGLFHKASNADVEKRFQAWGIEPGRKVVIYDEGASWTATWLYSELHYYGFPAADISVLDGGLAKWEASGGAVTKEPTPRKPGTFRISTTRDDERTNLSEFLVASGDRANYVLVDALETPYYYGGAKFFDRGGHVPGSVSMAVSDFFNEDKTFKSPAEIRKMAAYQGIGADKQVLSHCGGGGAATVPFFALKFLADHPKAKIYKGSQKEWLEDERGLPFWTYAAPGLSRDGSWVSAWGTGRLMRALGMNKVSLVDVRPAAAFQQNHVPFSVSVPAEIFRAHVNDPAKLAEVLASAGVNPSHEVVIISKGGLNEDSALAFVMLEKLGQAKVSLLKDSVDEWGMRGFTLTKQETIVGAPKSPQDFAVAPTTYPVALRSGVMVKDTRAKGEYPKVYVASGKNAPAKSPDGKTVHVPAASLVNADGSPKAAGDIWSILAKAGVPKYAEVVVFSDDPADAAVNYYVMKLMGFPDVKVLAAS</sequence>
<keyword evidence="5" id="KW-1185">Reference proteome</keyword>
<dbReference type="KEGG" id="upl:DSM104440_03524"/>
<dbReference type="SMART" id="SM00450">
    <property type="entry name" value="RHOD"/>
    <property type="match status" value="3"/>
</dbReference>
<dbReference type="PROSITE" id="PS50206">
    <property type="entry name" value="RHODANESE_3"/>
    <property type="match status" value="4"/>
</dbReference>
<dbReference type="Proteomes" id="UP000503096">
    <property type="component" value="Chromosome"/>
</dbReference>
<keyword evidence="2" id="KW-0732">Signal</keyword>